<evidence type="ECO:0000313" key="9">
    <source>
        <dbReference type="Proteomes" id="UP000494163"/>
    </source>
</evidence>
<organism evidence="8 9">
    <name type="scientific">Drosophila busckii</name>
    <name type="common">Fruit fly</name>
    <dbReference type="NCBI Taxonomy" id="30019"/>
    <lineage>
        <taxon>Eukaryota</taxon>
        <taxon>Metazoa</taxon>
        <taxon>Ecdysozoa</taxon>
        <taxon>Arthropoda</taxon>
        <taxon>Hexapoda</taxon>
        <taxon>Insecta</taxon>
        <taxon>Pterygota</taxon>
        <taxon>Neoptera</taxon>
        <taxon>Endopterygota</taxon>
        <taxon>Diptera</taxon>
        <taxon>Brachycera</taxon>
        <taxon>Muscomorpha</taxon>
        <taxon>Ephydroidea</taxon>
        <taxon>Drosophilidae</taxon>
        <taxon>Drosophila</taxon>
    </lineage>
</organism>
<dbReference type="FunFam" id="1.25.40.60:FF:000001">
    <property type="entry name" value="syntaxin-binding protein 1 isoform X2"/>
    <property type="match status" value="1"/>
</dbReference>
<dbReference type="EMBL" id="CP012528">
    <property type="protein sequence ID" value="ALC49836.1"/>
    <property type="molecule type" value="Genomic_DNA"/>
</dbReference>
<dbReference type="PIRSF" id="PIRSF005715">
    <property type="entry name" value="VPS45_Sec1"/>
    <property type="match status" value="1"/>
</dbReference>
<dbReference type="InterPro" id="IPR027482">
    <property type="entry name" value="Sec1-like_dom2"/>
</dbReference>
<evidence type="ECO:0000256" key="5">
    <source>
        <dbReference type="ARBA" id="ARBA00022490"/>
    </source>
</evidence>
<evidence type="ECO:0000256" key="2">
    <source>
        <dbReference type="ARBA" id="ARBA00004514"/>
    </source>
</evidence>
<protein>
    <submittedName>
        <fullName evidence="8">Rop</fullName>
    </submittedName>
</protein>
<dbReference type="OMA" id="PFTRPHT"/>
<dbReference type="FunFam" id="3.90.830.10:FF:000001">
    <property type="entry name" value="syntaxin-binding protein 1 isoform X2"/>
    <property type="match status" value="1"/>
</dbReference>
<dbReference type="Gene3D" id="3.40.50.1910">
    <property type="match status" value="1"/>
</dbReference>
<dbReference type="InterPro" id="IPR043154">
    <property type="entry name" value="Sec-1-like_dom1"/>
</dbReference>
<dbReference type="PANTHER" id="PTHR11679">
    <property type="entry name" value="VESICLE PROTEIN SORTING-ASSOCIATED"/>
    <property type="match status" value="1"/>
</dbReference>
<dbReference type="FunFam" id="3.40.50.2060:FF:000001">
    <property type="entry name" value="syntaxin-binding protein 1 isoform X2"/>
    <property type="match status" value="1"/>
</dbReference>
<dbReference type="GO" id="GO:0016192">
    <property type="term" value="P:vesicle-mediated transport"/>
    <property type="evidence" value="ECO:0007669"/>
    <property type="project" value="InterPro"/>
</dbReference>
<dbReference type="Gene3D" id="3.90.830.10">
    <property type="entry name" value="Syntaxin Binding Protein 1, Chain A, domain 2"/>
    <property type="match status" value="1"/>
</dbReference>
<sequence>MALKVLVGQKIMNEVVKYKPPPPKKAGAAAPAKSAGAGGIEWRVLVVDKLGMRMVSACTKMHEISAEGITLVEDINKKREPLPTMDAIYLITPSDESVRALIRDFENPARPMYRYAHVFFTEAIPPRVFEMLQSHKDICRRYVRTCKEINIAFLAYEAQVFSLDSPDTFQCLYSPVFASIRGKHIERIAEQIATLCATLGEYPNVRYRSDWDRNIDLAASVQQKLDAYKADEPTMGEGPEKARSQLLILDRGFDCVSPLLHELTLQAMAYDLLPIVNDVYRYCPGPNQPDKEVLLDENDDLWVELRHEHIAVVSTQVTQNLKKFTDSKRMSSTDKSSMRDLSQMIKKMPQYQKELSKYSTHLHLAEDCMKSYQNYVDKLCRVEQDLAMGTDAEGEKIKDHMRNIVPILLDANVSNYDKVRIISLYVMIKNGISEENLTKLFTHAQLSPKDQDMVRNLSFLGINVIADSRKKIYSVPRKERITESTYQMSRWTPVIKDIMEDCIEDKLDQRHFPFLEGRAQNTNYHAPTSARYGHWHKDKAQTQVKNVPRLIIFIVGGVSMSEMRCAYEVTNSVRNWEVLVGSSHVLSPEIFLSDLGSLSKED</sequence>
<dbReference type="GO" id="GO:0015031">
    <property type="term" value="P:protein transport"/>
    <property type="evidence" value="ECO:0007669"/>
    <property type="project" value="UniProtKB-KW"/>
</dbReference>
<reference evidence="8 9" key="1">
    <citation type="submission" date="2015-08" db="EMBL/GenBank/DDBJ databases">
        <title>Ancestral chromatin configuration constrains chromatin evolution on differentiating sex chromosomes in Drosophila.</title>
        <authorList>
            <person name="Zhou Q."/>
            <person name="Bachtrog D."/>
        </authorList>
    </citation>
    <scope>NUCLEOTIDE SEQUENCE [LARGE SCALE GENOMIC DNA]</scope>
    <source>
        <tissue evidence="8">Whole larvae</tissue>
    </source>
</reference>
<keyword evidence="6" id="KW-0653">Protein transport</keyword>
<proteinExistence type="inferred from homology"/>
<comment type="similarity">
    <text evidence="3">Belongs to the STXBP/unc-18/SEC1 family.</text>
</comment>
<evidence type="ECO:0000313" key="8">
    <source>
        <dbReference type="EMBL" id="ALC49836.1"/>
    </source>
</evidence>
<evidence type="ECO:0000256" key="4">
    <source>
        <dbReference type="ARBA" id="ARBA00022448"/>
    </source>
</evidence>
<evidence type="ECO:0000256" key="7">
    <source>
        <dbReference type="ARBA" id="ARBA00023136"/>
    </source>
</evidence>
<dbReference type="GO" id="GO:0005829">
    <property type="term" value="C:cytosol"/>
    <property type="evidence" value="ECO:0007669"/>
    <property type="project" value="UniProtKB-SubCell"/>
</dbReference>
<keyword evidence="9" id="KW-1185">Reference proteome</keyword>
<accession>A0A0M5J6F6</accession>
<name>A0A0M5J6F6_DROBS</name>
<dbReference type="Pfam" id="PF00995">
    <property type="entry name" value="Sec1"/>
    <property type="match status" value="1"/>
</dbReference>
<dbReference type="InterPro" id="IPR043127">
    <property type="entry name" value="Sec-1-like_dom3a"/>
</dbReference>
<keyword evidence="7" id="KW-0472">Membrane</keyword>
<evidence type="ECO:0000256" key="1">
    <source>
        <dbReference type="ARBA" id="ARBA00004170"/>
    </source>
</evidence>
<dbReference type="GO" id="GO:0016020">
    <property type="term" value="C:membrane"/>
    <property type="evidence" value="ECO:0007669"/>
    <property type="project" value="UniProtKB-SubCell"/>
</dbReference>
<dbReference type="STRING" id="30019.A0A0M5J6F6"/>
<evidence type="ECO:0000256" key="3">
    <source>
        <dbReference type="ARBA" id="ARBA00009884"/>
    </source>
</evidence>
<dbReference type="GO" id="GO:0051650">
    <property type="term" value="P:establishment of vesicle localization"/>
    <property type="evidence" value="ECO:0007669"/>
    <property type="project" value="UniProtKB-ARBA"/>
</dbReference>
<gene>
    <name evidence="8" type="ORF">Dbus_chrXg1692</name>
</gene>
<dbReference type="SMR" id="A0A0M5J6F6"/>
<dbReference type="Gene3D" id="1.25.40.60">
    <property type="match status" value="1"/>
</dbReference>
<dbReference type="Proteomes" id="UP000494163">
    <property type="component" value="Chromosome X"/>
</dbReference>
<dbReference type="InterPro" id="IPR036045">
    <property type="entry name" value="Sec1-like_sf"/>
</dbReference>
<evidence type="ECO:0000256" key="6">
    <source>
        <dbReference type="ARBA" id="ARBA00022927"/>
    </source>
</evidence>
<keyword evidence="5" id="KW-0963">Cytoplasm</keyword>
<dbReference type="InterPro" id="IPR001619">
    <property type="entry name" value="Sec1-like"/>
</dbReference>
<dbReference type="SUPFAM" id="SSF56815">
    <property type="entry name" value="Sec1/munc18-like (SM) proteins"/>
    <property type="match status" value="1"/>
</dbReference>
<dbReference type="OrthoDB" id="2228at2759"/>
<comment type="subcellular location">
    <subcellularLocation>
        <location evidence="2">Cytoplasm</location>
        <location evidence="2">Cytosol</location>
    </subcellularLocation>
    <subcellularLocation>
        <location evidence="1">Membrane</location>
        <topology evidence="1">Peripheral membrane protein</topology>
    </subcellularLocation>
</comment>
<dbReference type="AlphaFoldDB" id="A0A0M5J6F6"/>
<dbReference type="Gene3D" id="3.40.50.2060">
    <property type="match status" value="1"/>
</dbReference>
<keyword evidence="4" id="KW-0813">Transport</keyword>